<accession>A0A6C0HZT1</accession>
<dbReference type="EMBL" id="MN740057">
    <property type="protein sequence ID" value="QHT86029.1"/>
    <property type="molecule type" value="Genomic_DNA"/>
</dbReference>
<organism evidence="1">
    <name type="scientific">viral metagenome</name>
    <dbReference type="NCBI Taxonomy" id="1070528"/>
    <lineage>
        <taxon>unclassified sequences</taxon>
        <taxon>metagenomes</taxon>
        <taxon>organismal metagenomes</taxon>
    </lineage>
</organism>
<evidence type="ECO:0000313" key="1">
    <source>
        <dbReference type="EMBL" id="QHT86029.1"/>
    </source>
</evidence>
<proteinExistence type="predicted"/>
<protein>
    <submittedName>
        <fullName evidence="1">Uncharacterized protein</fullName>
    </submittedName>
</protein>
<reference evidence="1" key="1">
    <citation type="journal article" date="2020" name="Nature">
        <title>Giant virus diversity and host interactions through global metagenomics.</title>
        <authorList>
            <person name="Schulz F."/>
            <person name="Roux S."/>
            <person name="Paez-Espino D."/>
            <person name="Jungbluth S."/>
            <person name="Walsh D.A."/>
            <person name="Denef V.J."/>
            <person name="McMahon K.D."/>
            <person name="Konstantinidis K.T."/>
            <person name="Eloe-Fadrosh E.A."/>
            <person name="Kyrpides N.C."/>
            <person name="Woyke T."/>
        </authorList>
    </citation>
    <scope>NUCLEOTIDE SEQUENCE</scope>
    <source>
        <strain evidence="1">GVMAG-M-3300023184-184</strain>
    </source>
</reference>
<name>A0A6C0HZT1_9ZZZZ</name>
<dbReference type="AlphaFoldDB" id="A0A6C0HZT1"/>
<sequence>MYFKYYIIHLDFINTNSLYCHNGDIVSTIKKYWFIINKL</sequence>